<evidence type="ECO:0000313" key="3">
    <source>
        <dbReference type="EMBL" id="WIA09884.1"/>
    </source>
</evidence>
<comment type="similarity">
    <text evidence="1">Belongs to the senescence regulator S40 family.</text>
</comment>
<feature type="compositionally biased region" description="Acidic residues" evidence="2">
    <location>
        <begin position="18"/>
        <end position="28"/>
    </location>
</feature>
<dbReference type="InterPro" id="IPR007608">
    <property type="entry name" value="Senescence_reg_S40"/>
</dbReference>
<protein>
    <submittedName>
        <fullName evidence="3">Uncharacterized protein</fullName>
    </submittedName>
</protein>
<evidence type="ECO:0000256" key="2">
    <source>
        <dbReference type="SAM" id="MobiDB-lite"/>
    </source>
</evidence>
<feature type="region of interest" description="Disordered" evidence="2">
    <location>
        <begin position="1"/>
        <end position="53"/>
    </location>
</feature>
<feature type="compositionally biased region" description="Polar residues" evidence="2">
    <location>
        <begin position="38"/>
        <end position="53"/>
    </location>
</feature>
<keyword evidence="4" id="KW-1185">Reference proteome</keyword>
<name>A0ABY8TL86_TETOB</name>
<proteinExistence type="inferred from homology"/>
<reference evidence="3 4" key="1">
    <citation type="submission" date="2023-05" db="EMBL/GenBank/DDBJ databases">
        <title>A 100% complete, gapless, phased diploid assembly of the Scenedesmus obliquus UTEX 3031 genome.</title>
        <authorList>
            <person name="Biondi T.C."/>
            <person name="Hanschen E.R."/>
            <person name="Kwon T."/>
            <person name="Eng W."/>
            <person name="Kruse C.P.S."/>
            <person name="Koehler S.I."/>
            <person name="Kunde Y."/>
            <person name="Gleasner C.D."/>
            <person name="You Mak K.T."/>
            <person name="Polle J."/>
            <person name="Hovde B.T."/>
            <person name="Starkenburg S.R."/>
        </authorList>
    </citation>
    <scope>NUCLEOTIDE SEQUENCE [LARGE SCALE GENOMIC DNA]</scope>
    <source>
        <strain evidence="3 4">DOE0152z</strain>
    </source>
</reference>
<evidence type="ECO:0000313" key="4">
    <source>
        <dbReference type="Proteomes" id="UP001244341"/>
    </source>
</evidence>
<dbReference type="Proteomes" id="UP001244341">
    <property type="component" value="Chromosome 2b"/>
</dbReference>
<dbReference type="Pfam" id="PF04520">
    <property type="entry name" value="Senescence_reg"/>
    <property type="match status" value="1"/>
</dbReference>
<dbReference type="EMBL" id="CP126209">
    <property type="protein sequence ID" value="WIA09884.1"/>
    <property type="molecule type" value="Genomic_DNA"/>
</dbReference>
<gene>
    <name evidence="3" type="ORF">OEZ85_010098</name>
</gene>
<accession>A0ABY8TL86</accession>
<sequence length="212" mass="22168">MSSSSNQADDMVSLVSDLDAEAQQDELELSSGGDDSVHSVNGGNLIQGSDSQSHSVDDETLLFGFEESGAELNAVASAQTGHRAPVSPYAASKPPLAATSSVAIPRQQSMGGSAFCAAPVNMLARSCPRPINMQPRRQPSFQGEGDDLAGFVPPHELVACSLMDTSNVTVAESLSRKGTAALRVRTGVLRRTGFYEGHTETLRGAQASSFKV</sequence>
<evidence type="ECO:0000256" key="1">
    <source>
        <dbReference type="ARBA" id="ARBA00034773"/>
    </source>
</evidence>
<organism evidence="3 4">
    <name type="scientific">Tetradesmus obliquus</name>
    <name type="common">Green alga</name>
    <name type="synonym">Acutodesmus obliquus</name>
    <dbReference type="NCBI Taxonomy" id="3088"/>
    <lineage>
        <taxon>Eukaryota</taxon>
        <taxon>Viridiplantae</taxon>
        <taxon>Chlorophyta</taxon>
        <taxon>core chlorophytes</taxon>
        <taxon>Chlorophyceae</taxon>
        <taxon>CS clade</taxon>
        <taxon>Sphaeropleales</taxon>
        <taxon>Scenedesmaceae</taxon>
        <taxon>Tetradesmus</taxon>
    </lineage>
</organism>